<comment type="caution">
    <text evidence="9">The sequence shown here is derived from an EMBL/GenBank/DDBJ whole genome shotgun (WGS) entry which is preliminary data.</text>
</comment>
<feature type="transmembrane region" description="Helical" evidence="7">
    <location>
        <begin position="254"/>
        <end position="276"/>
    </location>
</feature>
<keyword evidence="10" id="KW-1185">Reference proteome</keyword>
<dbReference type="PANTHER" id="PTHR43738:SF1">
    <property type="entry name" value="HEMIN TRANSPORT SYSTEM PERMEASE PROTEIN HRTB-RELATED"/>
    <property type="match status" value="1"/>
</dbReference>
<feature type="transmembrane region" description="Helical" evidence="7">
    <location>
        <begin position="341"/>
        <end position="361"/>
    </location>
</feature>
<organism evidence="9 10">
    <name type="scientific">Flavimobilis soli</name>
    <dbReference type="NCBI Taxonomy" id="442709"/>
    <lineage>
        <taxon>Bacteria</taxon>
        <taxon>Bacillati</taxon>
        <taxon>Actinomycetota</taxon>
        <taxon>Actinomycetes</taxon>
        <taxon>Micrococcales</taxon>
        <taxon>Jonesiaceae</taxon>
        <taxon>Flavimobilis</taxon>
    </lineage>
</organism>
<evidence type="ECO:0000256" key="7">
    <source>
        <dbReference type="SAM" id="Phobius"/>
    </source>
</evidence>
<dbReference type="OrthoDB" id="5242186at2"/>
<accession>A0A2A9EFF8</accession>
<proteinExistence type="predicted"/>
<dbReference type="PANTHER" id="PTHR43738">
    <property type="entry name" value="ABC TRANSPORTER, MEMBRANE PROTEIN"/>
    <property type="match status" value="1"/>
</dbReference>
<evidence type="ECO:0000256" key="5">
    <source>
        <dbReference type="ARBA" id="ARBA00022989"/>
    </source>
</evidence>
<gene>
    <name evidence="9" type="ORF">ATL41_1746</name>
</gene>
<keyword evidence="5 7" id="KW-1133">Transmembrane helix</keyword>
<feature type="domain" description="ABC3 transporter permease C-terminal" evidence="8">
    <location>
        <begin position="257"/>
        <end position="368"/>
    </location>
</feature>
<feature type="transmembrane region" description="Helical" evidence="7">
    <location>
        <begin position="297"/>
        <end position="321"/>
    </location>
</feature>
<name>A0A2A9EFF8_9MICO</name>
<evidence type="ECO:0000313" key="10">
    <source>
        <dbReference type="Proteomes" id="UP000221394"/>
    </source>
</evidence>
<protein>
    <submittedName>
        <fullName evidence="9">Putative ABC transport system permease protein</fullName>
    </submittedName>
</protein>
<sequence>MFLALRELRFARTRFALMGAVIALVSVLVVLLSGLSAGLVNDGVSGLKQLPVTHFSFAGGTKTDAAFTRSIIDVEQVDQIAQQPGVAEAAPYGLMLANAKEDEGGQPVDLTLVGVEPGSFVAPTAVAEGELVGQADGIVVSSTAKDVGLELGDQVTLERLDRTLTVVGILPEQHTFGHVDIAYLPLSTWQALHAGGDVTVAADAEVPDVTTAAALRVTDDFDAEAADAAVGTVTRTLKASFGASPGYSAETATLMLIQVFLYAISALVVGAFFTVWTIQRRHEIAVMRAMGANRKFLLADSLGQAALLLVGAIGIGFAVGIGLGALLQGTSMPFALQAPDLTIAAVLLAVLGMIGAAAAVVRITSVDPLTALGGQR</sequence>
<dbReference type="GO" id="GO:0005886">
    <property type="term" value="C:plasma membrane"/>
    <property type="evidence" value="ECO:0007669"/>
    <property type="project" value="UniProtKB-SubCell"/>
</dbReference>
<evidence type="ECO:0000256" key="3">
    <source>
        <dbReference type="ARBA" id="ARBA00022475"/>
    </source>
</evidence>
<keyword evidence="2" id="KW-0813">Transport</keyword>
<dbReference type="RefSeq" id="WP_098458115.1">
    <property type="nucleotide sequence ID" value="NZ_PDJH01000001.1"/>
</dbReference>
<evidence type="ECO:0000256" key="2">
    <source>
        <dbReference type="ARBA" id="ARBA00022448"/>
    </source>
</evidence>
<dbReference type="InterPro" id="IPR051125">
    <property type="entry name" value="ABC-4/HrtB_transporter"/>
</dbReference>
<keyword evidence="3" id="KW-1003">Cell membrane</keyword>
<keyword evidence="4 7" id="KW-0812">Transmembrane</keyword>
<comment type="subcellular location">
    <subcellularLocation>
        <location evidence="1">Cell membrane</location>
        <topology evidence="1">Multi-pass membrane protein</topology>
    </subcellularLocation>
</comment>
<dbReference type="Proteomes" id="UP000221394">
    <property type="component" value="Unassembled WGS sequence"/>
</dbReference>
<dbReference type="EMBL" id="PDJH01000001">
    <property type="protein sequence ID" value="PFG37002.1"/>
    <property type="molecule type" value="Genomic_DNA"/>
</dbReference>
<reference evidence="9 10" key="1">
    <citation type="submission" date="2017-10" db="EMBL/GenBank/DDBJ databases">
        <title>Sequencing the genomes of 1000 actinobacteria strains.</title>
        <authorList>
            <person name="Klenk H.-P."/>
        </authorList>
    </citation>
    <scope>NUCLEOTIDE SEQUENCE [LARGE SCALE GENOMIC DNA]</scope>
    <source>
        <strain evidence="9 10">DSM 21574</strain>
    </source>
</reference>
<dbReference type="AlphaFoldDB" id="A0A2A9EFF8"/>
<keyword evidence="6 7" id="KW-0472">Membrane</keyword>
<evidence type="ECO:0000259" key="8">
    <source>
        <dbReference type="Pfam" id="PF02687"/>
    </source>
</evidence>
<dbReference type="Pfam" id="PF02687">
    <property type="entry name" value="FtsX"/>
    <property type="match status" value="1"/>
</dbReference>
<evidence type="ECO:0000313" key="9">
    <source>
        <dbReference type="EMBL" id="PFG37002.1"/>
    </source>
</evidence>
<dbReference type="InterPro" id="IPR003838">
    <property type="entry name" value="ABC3_permease_C"/>
</dbReference>
<evidence type="ECO:0000256" key="1">
    <source>
        <dbReference type="ARBA" id="ARBA00004651"/>
    </source>
</evidence>
<evidence type="ECO:0000256" key="4">
    <source>
        <dbReference type="ARBA" id="ARBA00022692"/>
    </source>
</evidence>
<evidence type="ECO:0000256" key="6">
    <source>
        <dbReference type="ARBA" id="ARBA00023136"/>
    </source>
</evidence>